<feature type="chain" id="PRO_5007592150" evidence="1">
    <location>
        <begin position="21"/>
        <end position="107"/>
    </location>
</feature>
<proteinExistence type="predicted"/>
<dbReference type="PROSITE" id="PS51257">
    <property type="entry name" value="PROKAR_LIPOPROTEIN"/>
    <property type="match status" value="1"/>
</dbReference>
<feature type="signal peptide" evidence="1">
    <location>
        <begin position="1"/>
        <end position="20"/>
    </location>
</feature>
<accession>A0A151Y0T7</accession>
<protein>
    <submittedName>
        <fullName evidence="2">Uncharacterized protein</fullName>
    </submittedName>
</protein>
<evidence type="ECO:0000313" key="3">
    <source>
        <dbReference type="Proteomes" id="UP000076276"/>
    </source>
</evidence>
<keyword evidence="3" id="KW-1185">Reference proteome</keyword>
<reference evidence="2 3" key="1">
    <citation type="submission" date="2016-03" db="EMBL/GenBank/DDBJ databases">
        <title>Acinetobacter genomospecies 28 strain ANC 4149.</title>
        <authorList>
            <person name="Radolfova-Krizova L."/>
            <person name="Nemec A."/>
        </authorList>
    </citation>
    <scope>NUCLEOTIDE SEQUENCE [LARGE SCALE GENOMIC DNA]</scope>
    <source>
        <strain evidence="2 3">ANC 4149</strain>
    </source>
</reference>
<gene>
    <name evidence="2" type="ORF">AZH43_02030</name>
</gene>
<sequence length="107" mass="12392">MFKKLAIIFISAISACSIFAQDDMKLNFRGEIYENTCDLYQASAEEKCAVLENQWFQLHNRIIDPKLSAEEIQAYVRNFSEVHSTFYGASLKSVNENQAFNIEIHYK</sequence>
<keyword evidence="1" id="KW-0732">Signal</keyword>
<name>A0A151Y0T7_9GAMM</name>
<dbReference type="AlphaFoldDB" id="A0A151Y0T7"/>
<dbReference type="EMBL" id="LUAW01000023">
    <property type="protein sequence ID" value="KYQ71651.1"/>
    <property type="molecule type" value="Genomic_DNA"/>
</dbReference>
<evidence type="ECO:0000313" key="2">
    <source>
        <dbReference type="EMBL" id="KYQ71651.1"/>
    </source>
</evidence>
<comment type="caution">
    <text evidence="2">The sequence shown here is derived from an EMBL/GenBank/DDBJ whole genome shotgun (WGS) entry which is preliminary data.</text>
</comment>
<dbReference type="RefSeq" id="WP_067669464.1">
    <property type="nucleotide sequence ID" value="NZ_CBCSIK010000006.1"/>
</dbReference>
<dbReference type="Proteomes" id="UP000076276">
    <property type="component" value="Unassembled WGS sequence"/>
</dbReference>
<evidence type="ECO:0000256" key="1">
    <source>
        <dbReference type="SAM" id="SignalP"/>
    </source>
</evidence>
<organism evidence="2 3">
    <name type="scientific">Acinetobacter pragensis</name>
    <dbReference type="NCBI Taxonomy" id="1806892"/>
    <lineage>
        <taxon>Bacteria</taxon>
        <taxon>Pseudomonadati</taxon>
        <taxon>Pseudomonadota</taxon>
        <taxon>Gammaproteobacteria</taxon>
        <taxon>Moraxellales</taxon>
        <taxon>Moraxellaceae</taxon>
        <taxon>Acinetobacter</taxon>
    </lineage>
</organism>